<dbReference type="RefSeq" id="WP_406256967.1">
    <property type="nucleotide sequence ID" value="NZ_CP108125.1"/>
</dbReference>
<feature type="compositionally biased region" description="Low complexity" evidence="1">
    <location>
        <begin position="71"/>
        <end position="112"/>
    </location>
</feature>
<evidence type="ECO:0000313" key="2">
    <source>
        <dbReference type="EMBL" id="WTO82043.1"/>
    </source>
</evidence>
<feature type="compositionally biased region" description="Basic and acidic residues" evidence="1">
    <location>
        <begin position="549"/>
        <end position="562"/>
    </location>
</feature>
<feature type="region of interest" description="Disordered" evidence="1">
    <location>
        <begin position="535"/>
        <end position="574"/>
    </location>
</feature>
<dbReference type="Proteomes" id="UP001622690">
    <property type="component" value="Chromosome"/>
</dbReference>
<protein>
    <submittedName>
        <fullName evidence="2">Uncharacterized protein</fullName>
    </submittedName>
</protein>
<evidence type="ECO:0000313" key="3">
    <source>
        <dbReference type="Proteomes" id="UP001622690"/>
    </source>
</evidence>
<sequence>MSTEARRAPIPPRPTTPPPPATPPRPTNPPEPPSTAPAPPSAPQPPPDAPPPPRASARFPDTPPTAGRQDAPQSAPASPAQQSVGGYPSTSARRDASSAGGYASAAPGTATPPSRPAGSPPAEGGPDRAGRRDVPAASGYPRTTARPDAPSGSAPQAPSRPGAGNPLPAERGADRATPRPPAPRHPEPGPQARRAPAETSAETTFRLRPIPSEPSAPGTPAPARPGTPSAAAPTRPGSTPPPGAPGAPARPGTTPPPGAPSGFGAPPAPPQNPAAAPGHNPAPFPPDPSLSWSAPTPPTPGRPVVSFGEPEGYDAGTRPRPLGGLRLRPRIAVAAACGVLGLGLIGGALTGSWLVGEPGGGDQGTFAAAGTLWHSIPVDRLFPPTVDGKGAGPGGADRTWTRIAVAPDTGCADALDPLLRKALAPAGCRRLLRATYIDATQSHVTTVGLLFTKADTATMRALDARFARDGLDRRADLVPRPYAPKGTLAAGFGDAQRAAWTVSVLTDAPVVVYAVSGWADDRVVARPEPAEEAMRSGATSAVAQAGLGHEARGLADRVERSLRRNVGPSAEPSS</sequence>
<gene>
    <name evidence="2" type="ORF">OHU27_06280</name>
</gene>
<keyword evidence="3" id="KW-1185">Reference proteome</keyword>
<proteinExistence type="predicted"/>
<feature type="compositionally biased region" description="Basic and acidic residues" evidence="1">
    <location>
        <begin position="125"/>
        <end position="134"/>
    </location>
</feature>
<name>A0ABZ1IPD0_9ACTN</name>
<accession>A0ABZ1IPD0</accession>
<evidence type="ECO:0000256" key="1">
    <source>
        <dbReference type="SAM" id="MobiDB-lite"/>
    </source>
</evidence>
<organism evidence="2 3">
    <name type="scientific">Streptomyces nigra</name>
    <dbReference type="NCBI Taxonomy" id="1827580"/>
    <lineage>
        <taxon>Bacteria</taxon>
        <taxon>Bacillati</taxon>
        <taxon>Actinomycetota</taxon>
        <taxon>Actinomycetes</taxon>
        <taxon>Kitasatosporales</taxon>
        <taxon>Streptomycetaceae</taxon>
        <taxon>Streptomyces</taxon>
    </lineage>
</organism>
<reference evidence="2 3" key="1">
    <citation type="submission" date="2022-10" db="EMBL/GenBank/DDBJ databases">
        <title>The complete genomes of actinobacterial strains from the NBC collection.</title>
        <authorList>
            <person name="Joergensen T.S."/>
            <person name="Alvarez Arevalo M."/>
            <person name="Sterndorff E.B."/>
            <person name="Faurdal D."/>
            <person name="Vuksanovic O."/>
            <person name="Mourched A.-S."/>
            <person name="Charusanti P."/>
            <person name="Shaw S."/>
            <person name="Blin K."/>
            <person name="Weber T."/>
        </authorList>
    </citation>
    <scope>NUCLEOTIDE SEQUENCE [LARGE SCALE GENOMIC DNA]</scope>
    <source>
        <strain evidence="2 3">NBC_00206</strain>
    </source>
</reference>
<feature type="compositionally biased region" description="Pro residues" evidence="1">
    <location>
        <begin position="9"/>
        <end position="54"/>
    </location>
</feature>
<feature type="compositionally biased region" description="Low complexity" evidence="1">
    <location>
        <begin position="226"/>
        <end position="237"/>
    </location>
</feature>
<dbReference type="EMBL" id="CP108125">
    <property type="protein sequence ID" value="WTO82043.1"/>
    <property type="molecule type" value="Genomic_DNA"/>
</dbReference>
<feature type="region of interest" description="Disordered" evidence="1">
    <location>
        <begin position="1"/>
        <end position="320"/>
    </location>
</feature>
<feature type="compositionally biased region" description="Pro residues" evidence="1">
    <location>
        <begin position="211"/>
        <end position="225"/>
    </location>
</feature>